<dbReference type="SUPFAM" id="SSF55166">
    <property type="entry name" value="Hedgehog/DD-peptidase"/>
    <property type="match status" value="1"/>
</dbReference>
<accession>A0A7G9T5F3</accession>
<dbReference type="InterPro" id="IPR052179">
    <property type="entry name" value="DD-CPase-like"/>
</dbReference>
<evidence type="ECO:0000313" key="3">
    <source>
        <dbReference type="EMBL" id="QNN75328.1"/>
    </source>
</evidence>
<evidence type="ECO:0000256" key="1">
    <source>
        <dbReference type="SAM" id="MobiDB-lite"/>
    </source>
</evidence>
<dbReference type="AlphaFoldDB" id="A0A7G9T5F3"/>
<keyword evidence="4" id="KW-1185">Reference proteome</keyword>
<evidence type="ECO:0000313" key="4">
    <source>
        <dbReference type="Proteomes" id="UP000515800"/>
    </source>
</evidence>
<feature type="compositionally biased region" description="Polar residues" evidence="1">
    <location>
        <begin position="31"/>
        <end position="40"/>
    </location>
</feature>
<dbReference type="Pfam" id="PF02557">
    <property type="entry name" value="VanY"/>
    <property type="match status" value="1"/>
</dbReference>
<dbReference type="Gene3D" id="3.30.1380.10">
    <property type="match status" value="1"/>
</dbReference>
<dbReference type="Proteomes" id="UP000515800">
    <property type="component" value="Chromosome"/>
</dbReference>
<dbReference type="KEGG" id="wdi:H9L19_08195"/>
<dbReference type="InterPro" id="IPR009045">
    <property type="entry name" value="Zn_M74/Hedgehog-like"/>
</dbReference>
<dbReference type="GO" id="GO:0008233">
    <property type="term" value="F:peptidase activity"/>
    <property type="evidence" value="ECO:0007669"/>
    <property type="project" value="InterPro"/>
</dbReference>
<dbReference type="PANTHER" id="PTHR34385">
    <property type="entry name" value="D-ALANYL-D-ALANINE CARBOXYPEPTIDASE"/>
    <property type="match status" value="1"/>
</dbReference>
<proteinExistence type="predicted"/>
<dbReference type="InterPro" id="IPR003709">
    <property type="entry name" value="VanY-like_core_dom"/>
</dbReference>
<gene>
    <name evidence="3" type="ORF">H9L19_08195</name>
</gene>
<dbReference type="PANTHER" id="PTHR34385:SF1">
    <property type="entry name" value="PEPTIDOGLYCAN L-ALANYL-D-GLUTAMATE ENDOPEPTIDASE CWLK"/>
    <property type="match status" value="1"/>
</dbReference>
<protein>
    <submittedName>
        <fullName evidence="3">M15 family metallopeptidase</fullName>
    </submittedName>
</protein>
<dbReference type="GO" id="GO:0006508">
    <property type="term" value="P:proteolysis"/>
    <property type="evidence" value="ECO:0007669"/>
    <property type="project" value="InterPro"/>
</dbReference>
<name>A0A7G9T5F3_9LACO</name>
<dbReference type="CDD" id="cd14852">
    <property type="entry name" value="LD-carboxypeptidase"/>
    <property type="match status" value="1"/>
</dbReference>
<sequence>MQRRGLKLIIFLILIVSIFIVWHVVKREPVKQSTPNTTSSTEKKSASHQKNNIQPDTQAAQLLLAVNKKHPLPTDYNPYGGSSTSNNADGAGLRPEVKTAKDALISAMQQAGFHISNHVSGFRSYAYQSQLYQNYVSAQGQAKADTFSARPGYSEHQSGLAFDLLGNDGQLPTDDRMYAWLQEHAHKYGFIIRFPRDSSDVTGYQGEEWHVRYIGEKFATEMYNKHIKTLEAFTGVTGGNYNADSKQDIPALAEYDQKNQHALNPRP</sequence>
<feature type="domain" description="D-alanyl-D-alanine carboxypeptidase-like core" evidence="2">
    <location>
        <begin position="93"/>
        <end position="215"/>
    </location>
</feature>
<reference evidence="3 4" key="1">
    <citation type="submission" date="2020-08" db="EMBL/GenBank/DDBJ databases">
        <title>Genome sequence of Weissella diestrammenae KACC 16890T.</title>
        <authorList>
            <person name="Hyun D.-W."/>
            <person name="Bae J.-W."/>
        </authorList>
    </citation>
    <scope>NUCLEOTIDE SEQUENCE [LARGE SCALE GENOMIC DNA]</scope>
    <source>
        <strain evidence="3 4">KACC 16890</strain>
    </source>
</reference>
<organism evidence="3 4">
    <name type="scientific">Weissella diestrammenae</name>
    <dbReference type="NCBI Taxonomy" id="1162633"/>
    <lineage>
        <taxon>Bacteria</taxon>
        <taxon>Bacillati</taxon>
        <taxon>Bacillota</taxon>
        <taxon>Bacilli</taxon>
        <taxon>Lactobacillales</taxon>
        <taxon>Lactobacillaceae</taxon>
        <taxon>Weissella</taxon>
    </lineage>
</organism>
<dbReference type="InterPro" id="IPR058193">
    <property type="entry name" value="VanY/YodJ_core_dom"/>
</dbReference>
<evidence type="ECO:0000259" key="2">
    <source>
        <dbReference type="Pfam" id="PF02557"/>
    </source>
</evidence>
<dbReference type="RefSeq" id="WP_187529162.1">
    <property type="nucleotide sequence ID" value="NZ_CP060724.1"/>
</dbReference>
<dbReference type="EMBL" id="CP060724">
    <property type="protein sequence ID" value="QNN75328.1"/>
    <property type="molecule type" value="Genomic_DNA"/>
</dbReference>
<feature type="region of interest" description="Disordered" evidence="1">
    <location>
        <begin position="30"/>
        <end position="52"/>
    </location>
</feature>